<keyword evidence="1" id="KW-0812">Transmembrane</keyword>
<evidence type="ECO:0000256" key="1">
    <source>
        <dbReference type="SAM" id="Phobius"/>
    </source>
</evidence>
<reference evidence="2 3" key="1">
    <citation type="submission" date="2020-07" db="EMBL/GenBank/DDBJ databases">
        <title>Comparative genomics of pyrophilous fungi reveals a link between fire events and developmental genes.</title>
        <authorList>
            <consortium name="DOE Joint Genome Institute"/>
            <person name="Steindorff A.S."/>
            <person name="Carver A."/>
            <person name="Calhoun S."/>
            <person name="Stillman K."/>
            <person name="Liu H."/>
            <person name="Lipzen A."/>
            <person name="Pangilinan J."/>
            <person name="Labutti K."/>
            <person name="Bruns T.D."/>
            <person name="Grigoriev I.V."/>
        </authorList>
    </citation>
    <scope>NUCLEOTIDE SEQUENCE [LARGE SCALE GENOMIC DNA]</scope>
    <source>
        <strain evidence="2 3">CBS 144469</strain>
    </source>
</reference>
<evidence type="ECO:0000313" key="2">
    <source>
        <dbReference type="EMBL" id="KAF6749809.1"/>
    </source>
</evidence>
<keyword evidence="1" id="KW-1133">Transmembrane helix</keyword>
<organism evidence="2 3">
    <name type="scientific">Ephemerocybe angulata</name>
    <dbReference type="NCBI Taxonomy" id="980116"/>
    <lineage>
        <taxon>Eukaryota</taxon>
        <taxon>Fungi</taxon>
        <taxon>Dikarya</taxon>
        <taxon>Basidiomycota</taxon>
        <taxon>Agaricomycotina</taxon>
        <taxon>Agaricomycetes</taxon>
        <taxon>Agaricomycetidae</taxon>
        <taxon>Agaricales</taxon>
        <taxon>Agaricineae</taxon>
        <taxon>Psathyrellaceae</taxon>
        <taxon>Ephemerocybe</taxon>
    </lineage>
</organism>
<dbReference type="Proteomes" id="UP000521943">
    <property type="component" value="Unassembled WGS sequence"/>
</dbReference>
<comment type="caution">
    <text evidence="2">The sequence shown here is derived from an EMBL/GenBank/DDBJ whole genome shotgun (WGS) entry which is preliminary data.</text>
</comment>
<feature type="transmembrane region" description="Helical" evidence="1">
    <location>
        <begin position="120"/>
        <end position="139"/>
    </location>
</feature>
<keyword evidence="1" id="KW-0472">Membrane</keyword>
<dbReference type="EMBL" id="JACGCI010000060">
    <property type="protein sequence ID" value="KAF6749809.1"/>
    <property type="molecule type" value="Genomic_DNA"/>
</dbReference>
<keyword evidence="3" id="KW-1185">Reference proteome</keyword>
<dbReference type="AlphaFoldDB" id="A0A8H6M1H4"/>
<evidence type="ECO:0000313" key="3">
    <source>
        <dbReference type="Proteomes" id="UP000521943"/>
    </source>
</evidence>
<accession>A0A8H6M1H4</accession>
<gene>
    <name evidence="2" type="ORF">DFP72DRAFT_911809</name>
</gene>
<name>A0A8H6M1H4_9AGAR</name>
<protein>
    <submittedName>
        <fullName evidence="2">Uncharacterized protein</fullName>
    </submittedName>
</protein>
<proteinExistence type="predicted"/>
<sequence length="151" mass="17677">MSNHAHPTVVGWVESCDPFYFRFFLGVYSHGILHYCAEGQHDAVLCAPGPGGYLRTITSMLRRLYYYDEYDGRTRVMVKRRRRRVRRRIDDDDQHGRLTRVMMGRRRGGGDGDFQGTSQMLYTFVMLQLFAANVTCLFIDARSMNDRRYDS</sequence>